<feature type="domain" description="Tyr recombinase" evidence="6">
    <location>
        <begin position="173"/>
        <end position="379"/>
    </location>
</feature>
<sequence length="403" mass="44484">MAKRRSRGDGGLHWDDKRQRWIATASLGYDGAGKRIVKRGSGRTKTEAKAKLKEVLRDHEDGLSIAPGDTTVADAVADWLAYGLADRTAKTVKDYTGFCRTHIVPELGALKLRDLRAEHVDKWLAAKSRTLSTRTLRILHSCLNRSVKRAMARDKVKRNVVELCSVPVGQPGRPSKALTLAQAHAVLEAAEGSALHAYIVVSLLTGGRTEELRALTWDHVDLLGGPDLAPPVPPYIAVWRSVRAGSDTKTRKSRRTLALPGRCVEALTAHRERQERQRKKAGQRWQEHGFVFASRVGTKLHARNVRRAFRTVLRNVPGITASEWTPRELRHSFVSLLSDGGVPVEEISRLVGHRSTAVTETVYRHQIRPVIQTGAVTMDKIFSGDSEKVNDASDASGTPEPEA</sequence>
<reference evidence="9" key="1">
    <citation type="journal article" date="2019" name="Int. J. Syst. Evol. Microbiol.">
        <title>The Global Catalogue of Microorganisms (GCM) 10K type strain sequencing project: providing services to taxonomists for standard genome sequencing and annotation.</title>
        <authorList>
            <consortium name="The Broad Institute Genomics Platform"/>
            <consortium name="The Broad Institute Genome Sequencing Center for Infectious Disease"/>
            <person name="Wu L."/>
            <person name="Ma J."/>
        </authorList>
    </citation>
    <scope>NUCLEOTIDE SEQUENCE [LARGE SCALE GENOMIC DNA]</scope>
    <source>
        <strain evidence="9">JCM 15478</strain>
    </source>
</reference>
<dbReference type="RefSeq" id="WP_344531638.1">
    <property type="nucleotide sequence ID" value="NZ_BAAAPE010000013.1"/>
</dbReference>
<dbReference type="Gene3D" id="1.10.443.10">
    <property type="entry name" value="Intergrase catalytic core"/>
    <property type="match status" value="1"/>
</dbReference>
<dbReference type="EMBL" id="BAAAPE010000013">
    <property type="protein sequence ID" value="GAA2087939.1"/>
    <property type="molecule type" value="Genomic_DNA"/>
</dbReference>
<accession>A0ABP5HXU6</accession>
<dbReference type="PANTHER" id="PTHR30629">
    <property type="entry name" value="PROPHAGE INTEGRASE"/>
    <property type="match status" value="1"/>
</dbReference>
<keyword evidence="2" id="KW-0229">DNA integration</keyword>
<dbReference type="InterPro" id="IPR044068">
    <property type="entry name" value="CB"/>
</dbReference>
<evidence type="ECO:0000259" key="7">
    <source>
        <dbReference type="PROSITE" id="PS51900"/>
    </source>
</evidence>
<name>A0ABP5HXU6_9ACTN</name>
<evidence type="ECO:0000256" key="3">
    <source>
        <dbReference type="ARBA" id="ARBA00023125"/>
    </source>
</evidence>
<dbReference type="InterPro" id="IPR011010">
    <property type="entry name" value="DNA_brk_join_enz"/>
</dbReference>
<dbReference type="Pfam" id="PF00589">
    <property type="entry name" value="Phage_integrase"/>
    <property type="match status" value="1"/>
</dbReference>
<evidence type="ECO:0000259" key="6">
    <source>
        <dbReference type="PROSITE" id="PS51898"/>
    </source>
</evidence>
<dbReference type="InterPro" id="IPR002104">
    <property type="entry name" value="Integrase_catalytic"/>
</dbReference>
<dbReference type="PANTHER" id="PTHR30629:SF2">
    <property type="entry name" value="PROPHAGE INTEGRASE INTS-RELATED"/>
    <property type="match status" value="1"/>
</dbReference>
<evidence type="ECO:0000313" key="8">
    <source>
        <dbReference type="EMBL" id="GAA2087939.1"/>
    </source>
</evidence>
<proteinExistence type="inferred from homology"/>
<dbReference type="PROSITE" id="PS51900">
    <property type="entry name" value="CB"/>
    <property type="match status" value="1"/>
</dbReference>
<feature type="domain" description="Core-binding (CB)" evidence="7">
    <location>
        <begin position="70"/>
        <end position="151"/>
    </location>
</feature>
<keyword evidence="9" id="KW-1185">Reference proteome</keyword>
<dbReference type="PROSITE" id="PS51898">
    <property type="entry name" value="TYR_RECOMBINASE"/>
    <property type="match status" value="1"/>
</dbReference>
<evidence type="ECO:0000256" key="4">
    <source>
        <dbReference type="ARBA" id="ARBA00023172"/>
    </source>
</evidence>
<dbReference type="InterPro" id="IPR010998">
    <property type="entry name" value="Integrase_recombinase_N"/>
</dbReference>
<dbReference type="Proteomes" id="UP001500016">
    <property type="component" value="Unassembled WGS sequence"/>
</dbReference>
<evidence type="ECO:0000256" key="5">
    <source>
        <dbReference type="PROSITE-ProRule" id="PRU01248"/>
    </source>
</evidence>
<gene>
    <name evidence="8" type="ORF">GCM10009801_51260</name>
</gene>
<evidence type="ECO:0000313" key="9">
    <source>
        <dbReference type="Proteomes" id="UP001500016"/>
    </source>
</evidence>
<keyword evidence="4" id="KW-0233">DNA recombination</keyword>
<dbReference type="Gene3D" id="1.10.150.130">
    <property type="match status" value="1"/>
</dbReference>
<comment type="caution">
    <text evidence="8">The sequence shown here is derived from an EMBL/GenBank/DDBJ whole genome shotgun (WGS) entry which is preliminary data.</text>
</comment>
<comment type="similarity">
    <text evidence="1">Belongs to the 'phage' integrase family.</text>
</comment>
<dbReference type="InterPro" id="IPR013762">
    <property type="entry name" value="Integrase-like_cat_sf"/>
</dbReference>
<organism evidence="8 9">
    <name type="scientific">Streptomyces albiaxialis</name>
    <dbReference type="NCBI Taxonomy" id="329523"/>
    <lineage>
        <taxon>Bacteria</taxon>
        <taxon>Bacillati</taxon>
        <taxon>Actinomycetota</taxon>
        <taxon>Actinomycetes</taxon>
        <taxon>Kitasatosporales</taxon>
        <taxon>Streptomycetaceae</taxon>
        <taxon>Streptomyces</taxon>
    </lineage>
</organism>
<protein>
    <submittedName>
        <fullName evidence="8">Site-specific integrase</fullName>
    </submittedName>
</protein>
<dbReference type="CDD" id="cd01189">
    <property type="entry name" value="INT_ICEBs1_C_like"/>
    <property type="match status" value="1"/>
</dbReference>
<evidence type="ECO:0000256" key="1">
    <source>
        <dbReference type="ARBA" id="ARBA00008857"/>
    </source>
</evidence>
<dbReference type="SUPFAM" id="SSF56349">
    <property type="entry name" value="DNA breaking-rejoining enzymes"/>
    <property type="match status" value="1"/>
</dbReference>
<evidence type="ECO:0000256" key="2">
    <source>
        <dbReference type="ARBA" id="ARBA00022908"/>
    </source>
</evidence>
<keyword evidence="3 5" id="KW-0238">DNA-binding</keyword>
<dbReference type="InterPro" id="IPR050808">
    <property type="entry name" value="Phage_Integrase"/>
</dbReference>